<organism evidence="1 2">
    <name type="scientific">Nocardia cerradoensis</name>
    <dbReference type="NCBI Taxonomy" id="85688"/>
    <lineage>
        <taxon>Bacteria</taxon>
        <taxon>Bacillati</taxon>
        <taxon>Actinomycetota</taxon>
        <taxon>Actinomycetes</taxon>
        <taxon>Mycobacteriales</taxon>
        <taxon>Nocardiaceae</taxon>
        <taxon>Nocardia</taxon>
    </lineage>
</organism>
<dbReference type="RefSeq" id="WP_094024275.1">
    <property type="nucleotide sequence ID" value="NZ_NGAF01000001.1"/>
</dbReference>
<evidence type="ECO:0000313" key="1">
    <source>
        <dbReference type="EMBL" id="OXR47433.1"/>
    </source>
</evidence>
<gene>
    <name evidence="1" type="ORF">B7C42_00556</name>
</gene>
<dbReference type="AlphaFoldDB" id="A0A231HEQ0"/>
<dbReference type="Proteomes" id="UP000215506">
    <property type="component" value="Unassembled WGS sequence"/>
</dbReference>
<protein>
    <submittedName>
        <fullName evidence="1">Uncharacterized protein</fullName>
    </submittedName>
</protein>
<dbReference type="EMBL" id="NGAF01000001">
    <property type="protein sequence ID" value="OXR47433.1"/>
    <property type="molecule type" value="Genomic_DNA"/>
</dbReference>
<sequence length="91" mass="10164">MFATAASVRVRRILARTAIAGLILVGMVTATAGQGSAQAPVSEPSSVGWYYPGITPFDPMPLELWYGWNPWYRPYYSWYRPVYPPGWFGSS</sequence>
<proteinExistence type="predicted"/>
<comment type="caution">
    <text evidence="1">The sequence shown here is derived from an EMBL/GenBank/DDBJ whole genome shotgun (WGS) entry which is preliminary data.</text>
</comment>
<evidence type="ECO:0000313" key="2">
    <source>
        <dbReference type="Proteomes" id="UP000215506"/>
    </source>
</evidence>
<name>A0A231HEQ0_9NOCA</name>
<accession>A0A231HEQ0</accession>
<keyword evidence="2" id="KW-1185">Reference proteome</keyword>
<reference evidence="1 2" key="1">
    <citation type="submission" date="2017-07" db="EMBL/GenBank/DDBJ databases">
        <title>First draft Genome Sequence of Nocardia cerradoensis isolated from human infection.</title>
        <authorList>
            <person name="Carrasco G."/>
        </authorList>
    </citation>
    <scope>NUCLEOTIDE SEQUENCE [LARGE SCALE GENOMIC DNA]</scope>
    <source>
        <strain evidence="1 2">CNM20130759</strain>
    </source>
</reference>